<accession>A0ABN7V088</accession>
<keyword evidence="6" id="KW-0406">Ion transport</keyword>
<feature type="transmembrane region" description="Helical" evidence="9">
    <location>
        <begin position="358"/>
        <end position="377"/>
    </location>
</feature>
<evidence type="ECO:0000256" key="4">
    <source>
        <dbReference type="ARBA" id="ARBA00022692"/>
    </source>
</evidence>
<evidence type="ECO:0000313" key="11">
    <source>
        <dbReference type="Proteomes" id="UP000789901"/>
    </source>
</evidence>
<keyword evidence="2" id="KW-0813">Transport</keyword>
<feature type="transmembrane region" description="Helical" evidence="9">
    <location>
        <begin position="333"/>
        <end position="352"/>
    </location>
</feature>
<sequence length="446" mass="51607">MTNKDIEAIYQDDDEKDYIFTSSEWVHDFSFAGCTVHPADDENAKWPLDSLCILDLEPPSFLGNEFMLEIFDKITRLYSLLLAIKIAFFYAIINSIISAIITALYMTTDIKLAFKQDFITLISFIVSLLISSRTSNAYSRYLEGQSLWTKIRVTILNLAGFIRINIDNNEEKEYYISILLYFVVTIKDYLLIDKIRDAGIVINLEKADDETSEAKVNIDVEEKEDEKLKMKDIIQNINGCDQKQDRKLKKDELRKKKKELRKRIHQIILKLNLYIDKKGKIEKKEQGKIAKNEQEIDEQDTAKNVNYDKLRDGILILSESFSGLEQIDESIPFVYSTLLSLTTWIYSLSLSFQLVSDLQWLTVPIIFLSTVFLFGIIELAKQLEDPFGIDINDLDLYKFCKDVWKDTKFIITDEEQQISNGKIEKIINDFKNSTGPINDGTKNKST</sequence>
<evidence type="ECO:0000256" key="9">
    <source>
        <dbReference type="SAM" id="Phobius"/>
    </source>
</evidence>
<evidence type="ECO:0000256" key="8">
    <source>
        <dbReference type="SAM" id="Coils"/>
    </source>
</evidence>
<dbReference type="InterPro" id="IPR044669">
    <property type="entry name" value="YneE/VCCN1/2-like"/>
</dbReference>
<dbReference type="PANTHER" id="PTHR33281">
    <property type="entry name" value="UPF0187 PROTEIN YNEE"/>
    <property type="match status" value="1"/>
</dbReference>
<reference evidence="10 11" key="1">
    <citation type="submission" date="2021-06" db="EMBL/GenBank/DDBJ databases">
        <authorList>
            <person name="Kallberg Y."/>
            <person name="Tangrot J."/>
            <person name="Rosling A."/>
        </authorList>
    </citation>
    <scope>NUCLEOTIDE SEQUENCE [LARGE SCALE GENOMIC DNA]</scope>
    <source>
        <strain evidence="10 11">120-4 pot B 10/14</strain>
    </source>
</reference>
<evidence type="ECO:0000256" key="1">
    <source>
        <dbReference type="ARBA" id="ARBA00004651"/>
    </source>
</evidence>
<keyword evidence="7 9" id="KW-0472">Membrane</keyword>
<evidence type="ECO:0000256" key="6">
    <source>
        <dbReference type="ARBA" id="ARBA00023065"/>
    </source>
</evidence>
<keyword evidence="8" id="KW-0175">Coiled coil</keyword>
<dbReference type="Pfam" id="PF25539">
    <property type="entry name" value="Bestrophin_2"/>
    <property type="match status" value="1"/>
</dbReference>
<dbReference type="EMBL" id="CAJVQB010007972">
    <property type="protein sequence ID" value="CAG8712057.1"/>
    <property type="molecule type" value="Genomic_DNA"/>
</dbReference>
<name>A0ABN7V088_GIGMA</name>
<feature type="transmembrane region" description="Helical" evidence="9">
    <location>
        <begin position="77"/>
        <end position="106"/>
    </location>
</feature>
<gene>
    <name evidence="10" type="ORF">GMARGA_LOCUS12825</name>
</gene>
<evidence type="ECO:0000256" key="7">
    <source>
        <dbReference type="ARBA" id="ARBA00023136"/>
    </source>
</evidence>
<keyword evidence="3" id="KW-1003">Cell membrane</keyword>
<evidence type="ECO:0000256" key="5">
    <source>
        <dbReference type="ARBA" id="ARBA00022989"/>
    </source>
</evidence>
<feature type="transmembrane region" description="Helical" evidence="9">
    <location>
        <begin position="112"/>
        <end position="130"/>
    </location>
</feature>
<evidence type="ECO:0000256" key="2">
    <source>
        <dbReference type="ARBA" id="ARBA00022448"/>
    </source>
</evidence>
<protein>
    <submittedName>
        <fullName evidence="10">15432_t:CDS:1</fullName>
    </submittedName>
</protein>
<dbReference type="Proteomes" id="UP000789901">
    <property type="component" value="Unassembled WGS sequence"/>
</dbReference>
<feature type="coiled-coil region" evidence="8">
    <location>
        <begin position="204"/>
        <end position="270"/>
    </location>
</feature>
<proteinExistence type="predicted"/>
<evidence type="ECO:0000313" key="10">
    <source>
        <dbReference type="EMBL" id="CAG8712057.1"/>
    </source>
</evidence>
<comment type="subcellular location">
    <subcellularLocation>
        <location evidence="1">Cell membrane</location>
        <topology evidence="1">Multi-pass membrane protein</topology>
    </subcellularLocation>
</comment>
<organism evidence="10 11">
    <name type="scientific">Gigaspora margarita</name>
    <dbReference type="NCBI Taxonomy" id="4874"/>
    <lineage>
        <taxon>Eukaryota</taxon>
        <taxon>Fungi</taxon>
        <taxon>Fungi incertae sedis</taxon>
        <taxon>Mucoromycota</taxon>
        <taxon>Glomeromycotina</taxon>
        <taxon>Glomeromycetes</taxon>
        <taxon>Diversisporales</taxon>
        <taxon>Gigasporaceae</taxon>
        <taxon>Gigaspora</taxon>
    </lineage>
</organism>
<keyword evidence="4 9" id="KW-0812">Transmembrane</keyword>
<evidence type="ECO:0000256" key="3">
    <source>
        <dbReference type="ARBA" id="ARBA00022475"/>
    </source>
</evidence>
<dbReference type="PANTHER" id="PTHR33281:SF19">
    <property type="entry name" value="VOLTAGE-DEPENDENT ANION CHANNEL-FORMING PROTEIN YNEE"/>
    <property type="match status" value="1"/>
</dbReference>
<keyword evidence="5 9" id="KW-1133">Transmembrane helix</keyword>
<keyword evidence="11" id="KW-1185">Reference proteome</keyword>
<comment type="caution">
    <text evidence="10">The sequence shown here is derived from an EMBL/GenBank/DDBJ whole genome shotgun (WGS) entry which is preliminary data.</text>
</comment>